<keyword evidence="5 10" id="KW-0812">Transmembrane</keyword>
<evidence type="ECO:0000256" key="1">
    <source>
        <dbReference type="ARBA" id="ARBA00004141"/>
    </source>
</evidence>
<reference evidence="12 13" key="1">
    <citation type="submission" date="2021-02" db="EMBL/GenBank/DDBJ databases">
        <title>Porcisia hertigi Genome sequencing and assembly.</title>
        <authorList>
            <person name="Almutairi H."/>
            <person name="Gatherer D."/>
        </authorList>
    </citation>
    <scope>NUCLEOTIDE SEQUENCE [LARGE SCALE GENOMIC DNA]</scope>
    <source>
        <strain evidence="12 13">C119</strain>
    </source>
</reference>
<dbReference type="Pfam" id="PF04678">
    <property type="entry name" value="MCU"/>
    <property type="match status" value="1"/>
</dbReference>
<comment type="subcellular location">
    <subcellularLocation>
        <location evidence="1">Membrane</location>
        <topology evidence="1">Multi-pass membrane protein</topology>
    </subcellularLocation>
</comment>
<dbReference type="KEGG" id="phet:94289337"/>
<dbReference type="InterPro" id="IPR039055">
    <property type="entry name" value="MCU_fam"/>
</dbReference>
<evidence type="ECO:0000313" key="12">
    <source>
        <dbReference type="EMBL" id="KAG5501427.1"/>
    </source>
</evidence>
<evidence type="ECO:0000256" key="6">
    <source>
        <dbReference type="ARBA" id="ARBA00022837"/>
    </source>
</evidence>
<accession>A0A836L957</accession>
<organism evidence="12 13">
    <name type="scientific">Porcisia hertigi</name>
    <dbReference type="NCBI Taxonomy" id="2761500"/>
    <lineage>
        <taxon>Eukaryota</taxon>
        <taxon>Discoba</taxon>
        <taxon>Euglenozoa</taxon>
        <taxon>Kinetoplastea</taxon>
        <taxon>Metakinetoplastina</taxon>
        <taxon>Trypanosomatida</taxon>
        <taxon>Trypanosomatidae</taxon>
        <taxon>Leishmaniinae</taxon>
        <taxon>Porcisia</taxon>
    </lineage>
</organism>
<keyword evidence="8" id="KW-0406">Ion transport</keyword>
<dbReference type="RefSeq" id="XP_067756050.1">
    <property type="nucleotide sequence ID" value="XM_067899260.1"/>
</dbReference>
<keyword evidence="13" id="KW-1185">Reference proteome</keyword>
<dbReference type="GO" id="GO:0051560">
    <property type="term" value="P:mitochondrial calcium ion homeostasis"/>
    <property type="evidence" value="ECO:0007669"/>
    <property type="project" value="InterPro"/>
</dbReference>
<evidence type="ECO:0000313" key="13">
    <source>
        <dbReference type="Proteomes" id="UP000674318"/>
    </source>
</evidence>
<proteinExistence type="inferred from homology"/>
<evidence type="ECO:0000256" key="9">
    <source>
        <dbReference type="ARBA" id="ARBA00023136"/>
    </source>
</evidence>
<dbReference type="GeneID" id="94289337"/>
<name>A0A836L957_9TRYP</name>
<comment type="similarity">
    <text evidence="2">Belongs to the MCU (TC 1.A.77) family.</text>
</comment>
<dbReference type="GO" id="GO:0036444">
    <property type="term" value="P:calcium import into the mitochondrion"/>
    <property type="evidence" value="ECO:0007669"/>
    <property type="project" value="TreeGrafter"/>
</dbReference>
<keyword evidence="6" id="KW-0106">Calcium</keyword>
<dbReference type="GO" id="GO:0015292">
    <property type="term" value="F:uniporter activity"/>
    <property type="evidence" value="ECO:0007669"/>
    <property type="project" value="TreeGrafter"/>
</dbReference>
<dbReference type="GO" id="GO:0005262">
    <property type="term" value="F:calcium channel activity"/>
    <property type="evidence" value="ECO:0007669"/>
    <property type="project" value="TreeGrafter"/>
</dbReference>
<evidence type="ECO:0000256" key="4">
    <source>
        <dbReference type="ARBA" id="ARBA00022568"/>
    </source>
</evidence>
<keyword evidence="4" id="KW-0109">Calcium transport</keyword>
<evidence type="ECO:0000259" key="11">
    <source>
        <dbReference type="Pfam" id="PF04678"/>
    </source>
</evidence>
<sequence length="320" mass="35819">MLPMRGGVLRRDFRLFLSAGSASPFPQWCRCFSTPAGPHSSPQAADDTSTSESLVLSAHDFAAITPLLLLRQALQQHTELDGIDLGAHLNSRENHIIISWAKFCQFCAAAHVKNPDAALADLQAAGVVVALDGGSVVHLRPVLYLETVDKIRSASTMTCSRGGTSTTHSMRSGSGSNFMLEEAERRVAELTRREKAMRDQLQPAIARAARWRRTVWGGALFYAGAQLAIISRLTYFDLDWDIMEPVTYGITLIDAFLLFLYYLRFNEEYTHDAFDKRYLPRKVRQYAPKDFDWEAYVDVCARLDEERALLDGISNWAASH</sequence>
<dbReference type="InterPro" id="IPR006769">
    <property type="entry name" value="MCU_C"/>
</dbReference>
<comment type="caution">
    <text evidence="12">The sequence shown here is derived from an EMBL/GenBank/DDBJ whole genome shotgun (WGS) entry which is preliminary data.</text>
</comment>
<dbReference type="PANTHER" id="PTHR13462:SF54">
    <property type="entry name" value="CALCIUM UNIPORTER PROTEIN"/>
    <property type="match status" value="1"/>
</dbReference>
<feature type="transmembrane region" description="Helical" evidence="10">
    <location>
        <begin position="215"/>
        <end position="234"/>
    </location>
</feature>
<evidence type="ECO:0000256" key="2">
    <source>
        <dbReference type="ARBA" id="ARBA00005653"/>
    </source>
</evidence>
<evidence type="ECO:0000256" key="5">
    <source>
        <dbReference type="ARBA" id="ARBA00022692"/>
    </source>
</evidence>
<feature type="domain" description="Calcium uniporter protein C-terminal" evidence="11">
    <location>
        <begin position="122"/>
        <end position="297"/>
    </location>
</feature>
<evidence type="ECO:0000256" key="8">
    <source>
        <dbReference type="ARBA" id="ARBA00023065"/>
    </source>
</evidence>
<evidence type="ECO:0000256" key="7">
    <source>
        <dbReference type="ARBA" id="ARBA00022989"/>
    </source>
</evidence>
<gene>
    <name evidence="12" type="ORF">JKF63_03240</name>
</gene>
<evidence type="ECO:0000256" key="10">
    <source>
        <dbReference type="SAM" id="Phobius"/>
    </source>
</evidence>
<protein>
    <recommendedName>
        <fullName evidence="11">Calcium uniporter protein C-terminal domain-containing protein</fullName>
    </recommendedName>
</protein>
<dbReference type="AlphaFoldDB" id="A0A836L957"/>
<evidence type="ECO:0000256" key="3">
    <source>
        <dbReference type="ARBA" id="ARBA00022448"/>
    </source>
</evidence>
<dbReference type="EMBL" id="JAFJZO010000027">
    <property type="protein sequence ID" value="KAG5501427.1"/>
    <property type="molecule type" value="Genomic_DNA"/>
</dbReference>
<dbReference type="OrthoDB" id="278338at2759"/>
<feature type="transmembrane region" description="Helical" evidence="10">
    <location>
        <begin position="246"/>
        <end position="263"/>
    </location>
</feature>
<keyword evidence="9 10" id="KW-0472">Membrane</keyword>
<dbReference type="PANTHER" id="PTHR13462">
    <property type="entry name" value="CALCIUM UNIPORTER PROTEIN, MITOCHONDRIAL"/>
    <property type="match status" value="1"/>
</dbReference>
<dbReference type="GO" id="GO:1990246">
    <property type="term" value="C:uniplex complex"/>
    <property type="evidence" value="ECO:0007669"/>
    <property type="project" value="TreeGrafter"/>
</dbReference>
<keyword evidence="7 10" id="KW-1133">Transmembrane helix</keyword>
<dbReference type="Proteomes" id="UP000674318">
    <property type="component" value="Unassembled WGS sequence"/>
</dbReference>
<keyword evidence="3" id="KW-0813">Transport</keyword>